<sequence length="231" mass="23997">MTTRAALPLLIALLAGLGGALAQQQNALPAPPAPALPVAMTFTLITGTADACGPGCSSWIVAEGVVLPGTVVAFDAFARQLGGARPPLVIHSQGGIVDVTLALGRIVRRAGLDTIVARTDRSGEMPALTMDGDCHAACFYLLAAGVNRSAAPGATISIAPVDFKHQAGGELPDALRARLIGAALERVRAYLTEMGLDPTLSVYLDGDRYEPFYPTRGLMETYGLVTKDPDF</sequence>
<dbReference type="KEGG" id="paqt:E8L99_15465"/>
<organism evidence="2 3">
    <name type="scientific">Phreatobacter aquaticus</name>
    <dbReference type="NCBI Taxonomy" id="2570229"/>
    <lineage>
        <taxon>Bacteria</taxon>
        <taxon>Pseudomonadati</taxon>
        <taxon>Pseudomonadota</taxon>
        <taxon>Alphaproteobacteria</taxon>
        <taxon>Hyphomicrobiales</taxon>
        <taxon>Phreatobacteraceae</taxon>
        <taxon>Phreatobacter</taxon>
    </lineage>
</organism>
<protein>
    <submittedName>
        <fullName evidence="2">Uncharacterized protein</fullName>
    </submittedName>
</protein>
<dbReference type="AlphaFoldDB" id="A0A4D7QKC1"/>
<dbReference type="RefSeq" id="WP_137100392.1">
    <property type="nucleotide sequence ID" value="NZ_CP039865.1"/>
</dbReference>
<evidence type="ECO:0000313" key="2">
    <source>
        <dbReference type="EMBL" id="QCK87061.1"/>
    </source>
</evidence>
<feature type="chain" id="PRO_5020511301" evidence="1">
    <location>
        <begin position="23"/>
        <end position="231"/>
    </location>
</feature>
<accession>A0A4D7QKC1</accession>
<proteinExistence type="predicted"/>
<keyword evidence="3" id="KW-1185">Reference proteome</keyword>
<name>A0A4D7QKC1_9HYPH</name>
<dbReference type="OrthoDB" id="5936191at2"/>
<evidence type="ECO:0000256" key="1">
    <source>
        <dbReference type="SAM" id="SignalP"/>
    </source>
</evidence>
<reference evidence="2 3" key="1">
    <citation type="submission" date="2019-04" db="EMBL/GenBank/DDBJ databases">
        <title>Phreatobacter aquaticus sp. nov.</title>
        <authorList>
            <person name="Choi A."/>
            <person name="Baek K."/>
        </authorList>
    </citation>
    <scope>NUCLEOTIDE SEQUENCE [LARGE SCALE GENOMIC DNA]</scope>
    <source>
        <strain evidence="2 3">NMCR1094</strain>
    </source>
</reference>
<dbReference type="InterPro" id="IPR029045">
    <property type="entry name" value="ClpP/crotonase-like_dom_sf"/>
</dbReference>
<feature type="signal peptide" evidence="1">
    <location>
        <begin position="1"/>
        <end position="22"/>
    </location>
</feature>
<gene>
    <name evidence="2" type="ORF">E8L99_15465</name>
</gene>
<dbReference type="Proteomes" id="UP000298588">
    <property type="component" value="Chromosome"/>
</dbReference>
<dbReference type="SUPFAM" id="SSF52096">
    <property type="entry name" value="ClpP/crotonase"/>
    <property type="match status" value="1"/>
</dbReference>
<keyword evidence="1" id="KW-0732">Signal</keyword>
<dbReference type="EMBL" id="CP039865">
    <property type="protein sequence ID" value="QCK87061.1"/>
    <property type="molecule type" value="Genomic_DNA"/>
</dbReference>
<evidence type="ECO:0000313" key="3">
    <source>
        <dbReference type="Proteomes" id="UP000298588"/>
    </source>
</evidence>